<dbReference type="EMBL" id="ML145195">
    <property type="protein sequence ID" value="TBU54175.1"/>
    <property type="molecule type" value="Genomic_DNA"/>
</dbReference>
<organism evidence="3 4">
    <name type="scientific">Dichomitus squalens</name>
    <dbReference type="NCBI Taxonomy" id="114155"/>
    <lineage>
        <taxon>Eukaryota</taxon>
        <taxon>Fungi</taxon>
        <taxon>Dikarya</taxon>
        <taxon>Basidiomycota</taxon>
        <taxon>Agaricomycotina</taxon>
        <taxon>Agaricomycetes</taxon>
        <taxon>Polyporales</taxon>
        <taxon>Polyporaceae</taxon>
        <taxon>Dichomitus</taxon>
    </lineage>
</organism>
<dbReference type="Proteomes" id="UP000292082">
    <property type="component" value="Unassembled WGS sequence"/>
</dbReference>
<keyword evidence="4" id="KW-1185">Reference proteome</keyword>
<evidence type="ECO:0000256" key="1">
    <source>
        <dbReference type="SAM" id="MobiDB-lite"/>
    </source>
</evidence>
<dbReference type="AlphaFoldDB" id="A0A4Q9PJC4"/>
<feature type="region of interest" description="Disordered" evidence="1">
    <location>
        <begin position="55"/>
        <end position="91"/>
    </location>
</feature>
<name>A0A4Q9PJC4_9APHY</name>
<keyword evidence="2" id="KW-1133">Transmembrane helix</keyword>
<evidence type="ECO:0000313" key="3">
    <source>
        <dbReference type="EMBL" id="TBU54175.1"/>
    </source>
</evidence>
<gene>
    <name evidence="3" type="ORF">BD310DRAFT_980555</name>
</gene>
<sequence>MKRQVSLGLVAVIISSILMSRFILNLRTLDQSPVLTTISAGTQIASSLRFAQDPFDNLGEPLDVDDEDHKGLDDEQGEDDEESLMTEGWGDSRSLSEYHAVNRSDSLDFSHDPITKRLDHE</sequence>
<reference evidence="3 4" key="1">
    <citation type="submission" date="2019-01" db="EMBL/GenBank/DDBJ databases">
        <title>Draft genome sequences of three monokaryotic isolates of the white-rot basidiomycete fungus Dichomitus squalens.</title>
        <authorList>
            <consortium name="DOE Joint Genome Institute"/>
            <person name="Lopez S.C."/>
            <person name="Andreopoulos B."/>
            <person name="Pangilinan J."/>
            <person name="Lipzen A."/>
            <person name="Riley R."/>
            <person name="Ahrendt S."/>
            <person name="Ng V."/>
            <person name="Barry K."/>
            <person name="Daum C."/>
            <person name="Grigoriev I.V."/>
            <person name="Hilden K.S."/>
            <person name="Makela M.R."/>
            <person name="de Vries R.P."/>
        </authorList>
    </citation>
    <scope>NUCLEOTIDE SEQUENCE [LARGE SCALE GENOMIC DNA]</scope>
    <source>
        <strain evidence="3 4">CBS 464.89</strain>
    </source>
</reference>
<proteinExistence type="predicted"/>
<protein>
    <submittedName>
        <fullName evidence="3">Uncharacterized protein</fullName>
    </submittedName>
</protein>
<feature type="compositionally biased region" description="Acidic residues" evidence="1">
    <location>
        <begin position="74"/>
        <end position="84"/>
    </location>
</feature>
<feature type="transmembrane region" description="Helical" evidence="2">
    <location>
        <begin position="6"/>
        <end position="24"/>
    </location>
</feature>
<evidence type="ECO:0000313" key="4">
    <source>
        <dbReference type="Proteomes" id="UP000292082"/>
    </source>
</evidence>
<evidence type="ECO:0000256" key="2">
    <source>
        <dbReference type="SAM" id="Phobius"/>
    </source>
</evidence>
<keyword evidence="2" id="KW-0472">Membrane</keyword>
<accession>A0A4Q9PJC4</accession>
<keyword evidence="2" id="KW-0812">Transmembrane</keyword>